<name>A0A179V094_BLAGS</name>
<gene>
    <name evidence="1" type="ORF">BDBG_17900</name>
</gene>
<feature type="non-terminal residue" evidence="1">
    <location>
        <position position="1"/>
    </location>
</feature>
<dbReference type="EMBL" id="GG657477">
    <property type="protein sequence ID" value="OAT13725.1"/>
    <property type="molecule type" value="Genomic_DNA"/>
</dbReference>
<sequence>LSFFENSIILTIMSEFNKFILYNISVEIFDCEKEILLLKNKLEEYNSIQLRKES</sequence>
<feature type="non-terminal residue" evidence="1">
    <location>
        <position position="54"/>
    </location>
</feature>
<evidence type="ECO:0000313" key="2">
    <source>
        <dbReference type="Proteomes" id="UP000002038"/>
    </source>
</evidence>
<accession>A0A179V094</accession>
<protein>
    <submittedName>
        <fullName evidence="1">Uncharacterized protein</fullName>
    </submittedName>
</protein>
<proteinExistence type="predicted"/>
<organism evidence="1 2">
    <name type="scientific">Blastomyces gilchristii (strain SLH14081)</name>
    <name type="common">Blastomyces dermatitidis</name>
    <dbReference type="NCBI Taxonomy" id="559298"/>
    <lineage>
        <taxon>Eukaryota</taxon>
        <taxon>Fungi</taxon>
        <taxon>Dikarya</taxon>
        <taxon>Ascomycota</taxon>
        <taxon>Pezizomycotina</taxon>
        <taxon>Eurotiomycetes</taxon>
        <taxon>Eurotiomycetidae</taxon>
        <taxon>Onygenales</taxon>
        <taxon>Ajellomycetaceae</taxon>
        <taxon>Blastomyces</taxon>
    </lineage>
</organism>
<dbReference type="Proteomes" id="UP000002038">
    <property type="component" value="Unassembled WGS sequence"/>
</dbReference>
<evidence type="ECO:0000313" key="1">
    <source>
        <dbReference type="EMBL" id="OAT13725.1"/>
    </source>
</evidence>
<dbReference type="VEuPathDB" id="FungiDB:BDBG_17900"/>
<keyword evidence="2" id="KW-1185">Reference proteome</keyword>
<dbReference type="KEGG" id="bgh:BDBG_17900"/>
<reference evidence="2" key="1">
    <citation type="journal article" date="2015" name="PLoS Genet.">
        <title>The dynamic genome and transcriptome of the human fungal pathogen Blastomyces and close relative Emmonsia.</title>
        <authorList>
            <person name="Munoz J.F."/>
            <person name="Gauthier G.M."/>
            <person name="Desjardins C.A."/>
            <person name="Gallo J.E."/>
            <person name="Holder J."/>
            <person name="Sullivan T.D."/>
            <person name="Marty A.J."/>
            <person name="Carmen J.C."/>
            <person name="Chen Z."/>
            <person name="Ding L."/>
            <person name="Gujja S."/>
            <person name="Magrini V."/>
            <person name="Misas E."/>
            <person name="Mitreva M."/>
            <person name="Priest M."/>
            <person name="Saif S."/>
            <person name="Whiston E.A."/>
            <person name="Young S."/>
            <person name="Zeng Q."/>
            <person name="Goldman W.E."/>
            <person name="Mardis E.R."/>
            <person name="Taylor J.W."/>
            <person name="McEwen J.G."/>
            <person name="Clay O.K."/>
            <person name="Klein B.S."/>
            <person name="Cuomo C.A."/>
        </authorList>
    </citation>
    <scope>NUCLEOTIDE SEQUENCE [LARGE SCALE GENOMIC DNA]</scope>
    <source>
        <strain evidence="2">SLH14081</strain>
    </source>
</reference>
<dbReference type="GeneID" id="42529439"/>
<dbReference type="AlphaFoldDB" id="A0A179V094"/>
<dbReference type="RefSeq" id="XP_031581078.1">
    <property type="nucleotide sequence ID" value="XM_031725520.1"/>
</dbReference>